<protein>
    <submittedName>
        <fullName evidence="2">Glycosyltransferase</fullName>
        <ecNumber evidence="2">2.4.-.-</ecNumber>
    </submittedName>
</protein>
<keyword evidence="2" id="KW-0328">Glycosyltransferase</keyword>
<organism evidence="2">
    <name type="scientific">Neobacillus citreus</name>
    <dbReference type="NCBI Taxonomy" id="2833578"/>
    <lineage>
        <taxon>Bacteria</taxon>
        <taxon>Bacillati</taxon>
        <taxon>Bacillota</taxon>
        <taxon>Bacilli</taxon>
        <taxon>Bacillales</taxon>
        <taxon>Bacillaceae</taxon>
        <taxon>Neobacillus</taxon>
    </lineage>
</organism>
<dbReference type="EC" id="2.4.-.-" evidence="2"/>
<dbReference type="Pfam" id="PF13692">
    <property type="entry name" value="Glyco_trans_1_4"/>
    <property type="match status" value="1"/>
</dbReference>
<evidence type="ECO:0000313" key="2">
    <source>
        <dbReference type="EMBL" id="MBS4187410.1"/>
    </source>
</evidence>
<dbReference type="SUPFAM" id="SSF53756">
    <property type="entry name" value="UDP-Glycosyltransferase/glycogen phosphorylase"/>
    <property type="match status" value="1"/>
</dbReference>
<dbReference type="PANTHER" id="PTHR45947:SF3">
    <property type="entry name" value="SULFOQUINOVOSYL TRANSFERASE SQD2"/>
    <property type="match status" value="1"/>
</dbReference>
<evidence type="ECO:0000259" key="1">
    <source>
        <dbReference type="Pfam" id="PF13439"/>
    </source>
</evidence>
<comment type="caution">
    <text evidence="2">The sequence shown here is derived from an EMBL/GenBank/DDBJ whole genome shotgun (WGS) entry which is preliminary data.</text>
</comment>
<dbReference type="PANTHER" id="PTHR45947">
    <property type="entry name" value="SULFOQUINOVOSYL TRANSFERASE SQD2"/>
    <property type="match status" value="1"/>
</dbReference>
<name>A0A942T6J1_9BACI</name>
<dbReference type="EMBL" id="JAGYPE010000008">
    <property type="protein sequence ID" value="MBS4187410.1"/>
    <property type="molecule type" value="Genomic_DNA"/>
</dbReference>
<dbReference type="InterPro" id="IPR050194">
    <property type="entry name" value="Glycosyltransferase_grp1"/>
</dbReference>
<dbReference type="AlphaFoldDB" id="A0A942T6J1"/>
<accession>A0A942T6J1</accession>
<reference evidence="2" key="1">
    <citation type="submission" date="2021-05" db="EMBL/GenBank/DDBJ databases">
        <title>Novel Bacillus species.</title>
        <authorList>
            <person name="Liu G."/>
        </authorList>
    </citation>
    <scope>NUCLEOTIDE SEQUENCE</scope>
    <source>
        <strain evidence="2">FJAT-50051</strain>
    </source>
</reference>
<gene>
    <name evidence="2" type="ORF">KHB02_39230</name>
</gene>
<dbReference type="Pfam" id="PF13439">
    <property type="entry name" value="Glyco_transf_4"/>
    <property type="match status" value="1"/>
</dbReference>
<dbReference type="InterPro" id="IPR028098">
    <property type="entry name" value="Glyco_trans_4-like_N"/>
</dbReference>
<dbReference type="Gene3D" id="3.40.50.2000">
    <property type="entry name" value="Glycogen Phosphorylase B"/>
    <property type="match status" value="2"/>
</dbReference>
<dbReference type="GO" id="GO:0016757">
    <property type="term" value="F:glycosyltransferase activity"/>
    <property type="evidence" value="ECO:0007669"/>
    <property type="project" value="UniProtKB-KW"/>
</dbReference>
<sequence>MRIALVTDYYLPTLGGVQTAVRALAEALRDAGHEATVFCPLTEPSADPHVVGLPVSPVFRPDGYPFAWSPRRVRALLRREFTERGIDVVHTHSEMFAALGGIRAATDLGLPVVHTMHGRIDVYTRNVLPLPAVTTRLLAALHAGQVSHRGVHVTADAPYTATATARRMWRVMLAQSRASAHVTVPSAHFAAKLREQGTPTPVTVLSNGLEPTVLDAVGPAVVRTLTDDGPLRVVWVGRLSPEKRPDVLVAAAHRFPAGVTVDVYGDGVARAAVTRAARGAPVTLHGSVPHERVLAAMRDAHVLVSSSHDFDNQPMVMLEAVATGLPVVFCDPDLAEVVPSDGGFLTPTPDAAGIVDVVRRLRTEPALVAAASAASVAARHRVEQRTADVVDVYESVVSPAW</sequence>
<feature type="domain" description="Glycosyltransferase subfamily 4-like N-terminal" evidence="1">
    <location>
        <begin position="15"/>
        <end position="211"/>
    </location>
</feature>
<keyword evidence="2" id="KW-0808">Transferase</keyword>
<proteinExistence type="predicted"/>